<dbReference type="InParanoid" id="M1CW71"/>
<feature type="compositionally biased region" description="Polar residues" evidence="1">
    <location>
        <begin position="1"/>
        <end position="10"/>
    </location>
</feature>
<feature type="compositionally biased region" description="Acidic residues" evidence="1">
    <location>
        <begin position="27"/>
        <end position="47"/>
    </location>
</feature>
<dbReference type="Proteomes" id="UP000011115">
    <property type="component" value="Unassembled WGS sequence"/>
</dbReference>
<organism evidence="2 3">
    <name type="scientific">Solanum tuberosum</name>
    <name type="common">Potato</name>
    <dbReference type="NCBI Taxonomy" id="4113"/>
    <lineage>
        <taxon>Eukaryota</taxon>
        <taxon>Viridiplantae</taxon>
        <taxon>Streptophyta</taxon>
        <taxon>Embryophyta</taxon>
        <taxon>Tracheophyta</taxon>
        <taxon>Spermatophyta</taxon>
        <taxon>Magnoliopsida</taxon>
        <taxon>eudicotyledons</taxon>
        <taxon>Gunneridae</taxon>
        <taxon>Pentapetalae</taxon>
        <taxon>asterids</taxon>
        <taxon>lamiids</taxon>
        <taxon>Solanales</taxon>
        <taxon>Solanaceae</taxon>
        <taxon>Solanoideae</taxon>
        <taxon>Solaneae</taxon>
        <taxon>Solanum</taxon>
    </lineage>
</organism>
<dbReference type="EnsemblPlants" id="PGSC0003DMT400076106">
    <property type="protein sequence ID" value="PGSC0003DMT400076106"/>
    <property type="gene ID" value="PGSC0003DMG401029595"/>
</dbReference>
<sequence>MEEEPQQQSLAAEGEEERQTETAPTEEHEEEGEEAGGGEEDEEEAENEGLIIKAQALMEKITALPDNPNPNTIHALSSIFETQEARKMVLALRETKLLGLFTFGATPVSTRHGCGIRV</sequence>
<accession>M1CW71</accession>
<reference evidence="2" key="2">
    <citation type="submission" date="2015-06" db="UniProtKB">
        <authorList>
            <consortium name="EnsemblPlants"/>
        </authorList>
    </citation>
    <scope>IDENTIFICATION</scope>
    <source>
        <strain evidence="2">DM1-3 516 R44</strain>
    </source>
</reference>
<evidence type="ECO:0000256" key="1">
    <source>
        <dbReference type="SAM" id="MobiDB-lite"/>
    </source>
</evidence>
<reference evidence="3" key="1">
    <citation type="journal article" date="2011" name="Nature">
        <title>Genome sequence and analysis of the tuber crop potato.</title>
        <authorList>
            <consortium name="The Potato Genome Sequencing Consortium"/>
        </authorList>
    </citation>
    <scope>NUCLEOTIDE SEQUENCE [LARGE SCALE GENOMIC DNA]</scope>
    <source>
        <strain evidence="3">cv. DM1-3 516 R44</strain>
    </source>
</reference>
<feature type="region of interest" description="Disordered" evidence="1">
    <location>
        <begin position="1"/>
        <end position="50"/>
    </location>
</feature>
<evidence type="ECO:0000313" key="3">
    <source>
        <dbReference type="Proteomes" id="UP000011115"/>
    </source>
</evidence>
<proteinExistence type="predicted"/>
<dbReference type="HOGENOM" id="CLU_167881_0_0_1"/>
<dbReference type="AlphaFoldDB" id="M1CW71"/>
<protein>
    <submittedName>
        <fullName evidence="2">Transducin family protein</fullName>
    </submittedName>
</protein>
<keyword evidence="3" id="KW-1185">Reference proteome</keyword>
<name>M1CW71_SOLTU</name>
<dbReference type="PaxDb" id="4113-PGSC0003DMT400076106"/>
<dbReference type="Gramene" id="PGSC0003DMT400076106">
    <property type="protein sequence ID" value="PGSC0003DMT400076106"/>
    <property type="gene ID" value="PGSC0003DMG401029595"/>
</dbReference>
<evidence type="ECO:0000313" key="2">
    <source>
        <dbReference type="EnsemblPlants" id="PGSC0003DMT400076106"/>
    </source>
</evidence>
<dbReference type="STRING" id="4113.M1CW71"/>